<gene>
    <name evidence="1" type="ORF">H9L09_04045</name>
</gene>
<reference evidence="1 2" key="1">
    <citation type="submission" date="2020-08" db="EMBL/GenBank/DDBJ databases">
        <title>Genome sequence of Nocardioides mesophilus KACC 16243T.</title>
        <authorList>
            <person name="Hyun D.-W."/>
            <person name="Bae J.-W."/>
        </authorList>
    </citation>
    <scope>NUCLEOTIDE SEQUENCE [LARGE SCALE GENOMIC DNA]</scope>
    <source>
        <strain evidence="1 2">KACC 16243</strain>
    </source>
</reference>
<dbReference type="AlphaFoldDB" id="A0A7G9RDD1"/>
<accession>A0A7G9RDD1</accession>
<dbReference type="Proteomes" id="UP000515947">
    <property type="component" value="Chromosome"/>
</dbReference>
<name>A0A7G9RDD1_9ACTN</name>
<evidence type="ECO:0000313" key="1">
    <source>
        <dbReference type="EMBL" id="QNN53606.1"/>
    </source>
</evidence>
<proteinExistence type="predicted"/>
<organism evidence="1 2">
    <name type="scientific">Nocardioides mesophilus</name>
    <dbReference type="NCBI Taxonomy" id="433659"/>
    <lineage>
        <taxon>Bacteria</taxon>
        <taxon>Bacillati</taxon>
        <taxon>Actinomycetota</taxon>
        <taxon>Actinomycetes</taxon>
        <taxon>Propionibacteriales</taxon>
        <taxon>Nocardioidaceae</taxon>
        <taxon>Nocardioides</taxon>
    </lineage>
</organism>
<dbReference type="EMBL" id="CP060713">
    <property type="protein sequence ID" value="QNN53606.1"/>
    <property type="molecule type" value="Genomic_DNA"/>
</dbReference>
<dbReference type="RefSeq" id="WP_187579447.1">
    <property type="nucleotide sequence ID" value="NZ_CP060713.1"/>
</dbReference>
<dbReference type="KEGG" id="nmes:H9L09_04045"/>
<evidence type="ECO:0000313" key="2">
    <source>
        <dbReference type="Proteomes" id="UP000515947"/>
    </source>
</evidence>
<protein>
    <submittedName>
        <fullName evidence="1">Uncharacterized protein</fullName>
    </submittedName>
</protein>
<sequence length="183" mass="19538">MRWEERLLAVFDDLEQQADGLALAVRDAEVPELARAAYAEVDLASRLHASVGHPLTLTVAGVGEVAGELLRAGRGWCLVGRGAGTWVVRTEGIVAVRGLSEQALGGDHRQLPARLGLGSMLRSLAEATVPVAAYAFDASVHTGRVRRVGADFFELWEPATTDVAGWRLVPFHAISALRPVPEG</sequence>
<keyword evidence="2" id="KW-1185">Reference proteome</keyword>